<dbReference type="PIRSF" id="PIRSF500176">
    <property type="entry name" value="L_ASNase"/>
    <property type="match status" value="1"/>
</dbReference>
<evidence type="ECO:0000256" key="2">
    <source>
        <dbReference type="ARBA" id="ARBA00022801"/>
    </source>
</evidence>
<dbReference type="KEGG" id="apol:K9D25_05330"/>
<accession>A0A9E7D7I1</accession>
<dbReference type="Pfam" id="PF17763">
    <property type="entry name" value="Asparaginase_C"/>
    <property type="match status" value="1"/>
</dbReference>
<dbReference type="RefSeq" id="WP_244380010.1">
    <property type="nucleotide sequence ID" value="NZ_CP083239.1"/>
</dbReference>
<evidence type="ECO:0000256" key="3">
    <source>
        <dbReference type="PIRSR" id="PIRSR001220-1"/>
    </source>
</evidence>
<evidence type="ECO:0000313" key="8">
    <source>
        <dbReference type="Proteomes" id="UP000831684"/>
    </source>
</evidence>
<sequence>MSALLPRPRLLVLSLGGTITMTTAPDGGIAPTLGAAELVAAVPGLAEVADIEARSPMKVGSASLTLENIAAVAGEIRAGFAAGMDGAVVIQGTDTIEETAFALDLLVPGERPVVVVGAMRGPQQPGADGPANLLAAALVAASDAARGLGTLVVLNDEIHAARFVRKAHTALTSAFVSDMAGPLGLVAEGRVRLLTRVARPALAFDPGTVPLPPVALLKIAMGDDGRLLRAVPDLGYAGLVIEGAGAGHVPGALAPLVGEVAARLPVVLASRTLAGPVFARTYGYPGSEIDLLARGVLSAGLLTGVKVRLLLTLALAAGADRAALAQAFAAYE</sequence>
<dbReference type="PROSITE" id="PS51732">
    <property type="entry name" value="ASN_GLN_ASE_3"/>
    <property type="match status" value="1"/>
</dbReference>
<comment type="similarity">
    <text evidence="1">Belongs to the asparaginase 1 family.</text>
</comment>
<dbReference type="Pfam" id="PF00710">
    <property type="entry name" value="Asparaginase"/>
    <property type="match status" value="1"/>
</dbReference>
<dbReference type="InterPro" id="IPR006034">
    <property type="entry name" value="Asparaginase/glutaminase-like"/>
</dbReference>
<dbReference type="PRINTS" id="PR00139">
    <property type="entry name" value="ASNGLNASE"/>
</dbReference>
<dbReference type="GO" id="GO:0004067">
    <property type="term" value="F:asparaginase activity"/>
    <property type="evidence" value="ECO:0007669"/>
    <property type="project" value="UniProtKB-UniRule"/>
</dbReference>
<name>A0A9E7D7I1_9HYPH</name>
<dbReference type="Gene3D" id="3.40.50.1170">
    <property type="entry name" value="L-asparaginase, N-terminal domain"/>
    <property type="match status" value="1"/>
</dbReference>
<dbReference type="InterPro" id="IPR040919">
    <property type="entry name" value="Asparaginase_C"/>
</dbReference>
<dbReference type="EMBL" id="CP083239">
    <property type="protein sequence ID" value="UOK72141.1"/>
    <property type="molecule type" value="Genomic_DNA"/>
</dbReference>
<evidence type="ECO:0000256" key="4">
    <source>
        <dbReference type="PIRSR" id="PIRSR001220-2"/>
    </source>
</evidence>
<dbReference type="InterPro" id="IPR037152">
    <property type="entry name" value="L-asparaginase_N_sf"/>
</dbReference>
<dbReference type="Proteomes" id="UP000831684">
    <property type="component" value="Chromosome"/>
</dbReference>
<dbReference type="CDD" id="cd08964">
    <property type="entry name" value="L-asparaginase_II"/>
    <property type="match status" value="1"/>
</dbReference>
<reference evidence="7" key="1">
    <citation type="submission" date="2021-09" db="EMBL/GenBank/DDBJ databases">
        <title>Network and meta-omics reveal the key degrader and cooperation patterns in an efficient 1,4-dioxane-degrading microbial community.</title>
        <authorList>
            <person name="Dai C."/>
        </authorList>
    </citation>
    <scope>NUCLEOTIDE SEQUENCE</scope>
    <source>
        <strain evidence="7">ZM13</strain>
    </source>
</reference>
<dbReference type="InterPro" id="IPR027473">
    <property type="entry name" value="L-asparaginase_C"/>
</dbReference>
<evidence type="ECO:0000256" key="1">
    <source>
        <dbReference type="ARBA" id="ARBA00010518"/>
    </source>
</evidence>
<keyword evidence="2" id="KW-0378">Hydrolase</keyword>
<evidence type="ECO:0000259" key="6">
    <source>
        <dbReference type="Pfam" id="PF17763"/>
    </source>
</evidence>
<feature type="domain" description="L-asparaginase N-terminal" evidence="5">
    <location>
        <begin position="9"/>
        <end position="196"/>
    </location>
</feature>
<organism evidence="7 8">
    <name type="scientific">Ancylobacter polymorphus</name>
    <dbReference type="NCBI Taxonomy" id="223390"/>
    <lineage>
        <taxon>Bacteria</taxon>
        <taxon>Pseudomonadati</taxon>
        <taxon>Pseudomonadota</taxon>
        <taxon>Alphaproteobacteria</taxon>
        <taxon>Hyphomicrobiales</taxon>
        <taxon>Xanthobacteraceae</taxon>
        <taxon>Ancylobacter</taxon>
    </lineage>
</organism>
<dbReference type="InterPro" id="IPR036152">
    <property type="entry name" value="Asp/glu_Ase-like_sf"/>
</dbReference>
<dbReference type="GO" id="GO:0006528">
    <property type="term" value="P:asparagine metabolic process"/>
    <property type="evidence" value="ECO:0007669"/>
    <property type="project" value="InterPro"/>
</dbReference>
<dbReference type="AlphaFoldDB" id="A0A9E7D7I1"/>
<dbReference type="FunFam" id="3.40.50.1170:FF:000001">
    <property type="entry name" value="L-asparaginase 2"/>
    <property type="match status" value="1"/>
</dbReference>
<dbReference type="SUPFAM" id="SSF53774">
    <property type="entry name" value="Glutaminase/Asparaginase"/>
    <property type="match status" value="1"/>
</dbReference>
<dbReference type="SMART" id="SM00870">
    <property type="entry name" value="Asparaginase"/>
    <property type="match status" value="1"/>
</dbReference>
<feature type="domain" description="Asparaginase/glutaminase C-terminal" evidence="6">
    <location>
        <begin position="214"/>
        <end position="328"/>
    </location>
</feature>
<dbReference type="PANTHER" id="PTHR11707:SF28">
    <property type="entry name" value="60 KDA LYSOPHOSPHOLIPASE"/>
    <property type="match status" value="1"/>
</dbReference>
<feature type="binding site" evidence="4">
    <location>
        <begin position="93"/>
        <end position="94"/>
    </location>
    <ligand>
        <name>substrate</name>
    </ligand>
</feature>
<proteinExistence type="inferred from homology"/>
<feature type="binding site" evidence="4">
    <location>
        <position position="61"/>
    </location>
    <ligand>
        <name>substrate</name>
    </ligand>
</feature>
<feature type="active site" description="O-isoaspartyl threonine intermediate" evidence="3">
    <location>
        <position position="18"/>
    </location>
</feature>
<dbReference type="PIRSF" id="PIRSF001220">
    <property type="entry name" value="L-ASNase_gatD"/>
    <property type="match status" value="1"/>
</dbReference>
<gene>
    <name evidence="7" type="ORF">K9D25_05330</name>
</gene>
<protein>
    <submittedName>
        <fullName evidence="7">Asparaginase</fullName>
    </submittedName>
</protein>
<dbReference type="PANTHER" id="PTHR11707">
    <property type="entry name" value="L-ASPARAGINASE"/>
    <property type="match status" value="1"/>
</dbReference>
<evidence type="ECO:0000313" key="7">
    <source>
        <dbReference type="EMBL" id="UOK72141.1"/>
    </source>
</evidence>
<dbReference type="Gene3D" id="3.40.50.40">
    <property type="match status" value="1"/>
</dbReference>
<dbReference type="InterPro" id="IPR027474">
    <property type="entry name" value="L-asparaginase_N"/>
</dbReference>
<evidence type="ECO:0000259" key="5">
    <source>
        <dbReference type="Pfam" id="PF00710"/>
    </source>
</evidence>
<dbReference type="InterPro" id="IPR004550">
    <property type="entry name" value="AsnASE_II"/>
</dbReference>